<dbReference type="Proteomes" id="UP000234857">
    <property type="component" value="Unassembled WGS sequence"/>
</dbReference>
<dbReference type="InterPro" id="IPR002781">
    <property type="entry name" value="TM_pro_TauE-like"/>
</dbReference>
<feature type="transmembrane region" description="Helical" evidence="5">
    <location>
        <begin position="46"/>
        <end position="65"/>
    </location>
</feature>
<feature type="transmembrane region" description="Helical" evidence="5">
    <location>
        <begin position="174"/>
        <end position="196"/>
    </location>
</feature>
<dbReference type="AlphaFoldDB" id="A0A2N5ZDS5"/>
<dbReference type="PANTHER" id="PTHR43701">
    <property type="entry name" value="MEMBRANE TRANSPORTER PROTEIN MJ0441-RELATED"/>
    <property type="match status" value="1"/>
</dbReference>
<dbReference type="EMBL" id="PKTG01000105">
    <property type="protein sequence ID" value="PLX16817.1"/>
    <property type="molecule type" value="Genomic_DNA"/>
</dbReference>
<evidence type="ECO:0000256" key="4">
    <source>
        <dbReference type="ARBA" id="ARBA00023136"/>
    </source>
</evidence>
<dbReference type="GO" id="GO:0005886">
    <property type="term" value="C:plasma membrane"/>
    <property type="evidence" value="ECO:0007669"/>
    <property type="project" value="UniProtKB-SubCell"/>
</dbReference>
<evidence type="ECO:0000256" key="2">
    <source>
        <dbReference type="ARBA" id="ARBA00022692"/>
    </source>
</evidence>
<accession>A0A2N5ZDS5</accession>
<evidence type="ECO:0000256" key="3">
    <source>
        <dbReference type="ARBA" id="ARBA00022989"/>
    </source>
</evidence>
<keyword evidence="2 5" id="KW-0812">Transmembrane</keyword>
<feature type="transmembrane region" description="Helical" evidence="5">
    <location>
        <begin position="216"/>
        <end position="241"/>
    </location>
</feature>
<proteinExistence type="inferred from homology"/>
<keyword evidence="3 5" id="KW-1133">Transmembrane helix</keyword>
<comment type="subcellular location">
    <subcellularLocation>
        <location evidence="5">Cell membrane</location>
        <topology evidence="5">Multi-pass membrane protein</topology>
    </subcellularLocation>
    <subcellularLocation>
        <location evidence="1">Membrane</location>
        <topology evidence="1">Multi-pass membrane protein</topology>
    </subcellularLocation>
</comment>
<dbReference type="InterPro" id="IPR051598">
    <property type="entry name" value="TSUP/Inactive_protease-like"/>
</dbReference>
<keyword evidence="4 5" id="KW-0472">Membrane</keyword>
<reference evidence="6 7" key="1">
    <citation type="submission" date="2017-11" db="EMBL/GenBank/DDBJ databases">
        <title>Genome-resolved metagenomics identifies genetic mobility, metabolic interactions, and unexpected diversity in perchlorate-reducing communities.</title>
        <authorList>
            <person name="Barnum T.P."/>
            <person name="Figueroa I.A."/>
            <person name="Carlstrom C.I."/>
            <person name="Lucas L.N."/>
            <person name="Engelbrektson A.L."/>
            <person name="Coates J.D."/>
        </authorList>
    </citation>
    <scope>NUCLEOTIDE SEQUENCE [LARGE SCALE GENOMIC DNA]</scope>
    <source>
        <strain evidence="6">BM706</strain>
    </source>
</reference>
<dbReference type="PANTHER" id="PTHR43701:SF12">
    <property type="entry name" value="MEMBRANE TRANSPORTER PROTEIN YTNM-RELATED"/>
    <property type="match status" value="1"/>
</dbReference>
<feature type="transmembrane region" description="Helical" evidence="5">
    <location>
        <begin position="253"/>
        <end position="271"/>
    </location>
</feature>
<dbReference type="Pfam" id="PF01925">
    <property type="entry name" value="TauE"/>
    <property type="match status" value="1"/>
</dbReference>
<comment type="caution">
    <text evidence="6">The sequence shown here is derived from an EMBL/GenBank/DDBJ whole genome shotgun (WGS) entry which is preliminary data.</text>
</comment>
<feature type="transmembrane region" description="Helical" evidence="5">
    <location>
        <begin position="112"/>
        <end position="131"/>
    </location>
</feature>
<comment type="similarity">
    <text evidence="5">Belongs to the 4-toluene sulfonate uptake permease (TSUP) (TC 2.A.102) family.</text>
</comment>
<evidence type="ECO:0000313" key="7">
    <source>
        <dbReference type="Proteomes" id="UP000234857"/>
    </source>
</evidence>
<protein>
    <recommendedName>
        <fullName evidence="5">Probable membrane transporter protein</fullName>
    </recommendedName>
</protein>
<gene>
    <name evidence="6" type="ORF">C0601_09265</name>
</gene>
<evidence type="ECO:0000256" key="5">
    <source>
        <dbReference type="RuleBase" id="RU363041"/>
    </source>
</evidence>
<feature type="transmembrane region" description="Helical" evidence="5">
    <location>
        <begin position="7"/>
        <end position="40"/>
    </location>
</feature>
<organism evidence="6 7">
    <name type="scientific">Muiribacterium halophilum</name>
    <dbReference type="NCBI Taxonomy" id="2053465"/>
    <lineage>
        <taxon>Bacteria</taxon>
        <taxon>Candidatus Muiribacteriota</taxon>
        <taxon>Candidatus Muiribacteriia</taxon>
        <taxon>Candidatus Muiribacteriales</taxon>
        <taxon>Candidatus Muiribacteriaceae</taxon>
        <taxon>Candidatus Muiribacterium</taxon>
    </lineage>
</organism>
<feature type="transmembrane region" description="Helical" evidence="5">
    <location>
        <begin position="85"/>
        <end position="106"/>
    </location>
</feature>
<evidence type="ECO:0000313" key="6">
    <source>
        <dbReference type="EMBL" id="PLX16817.1"/>
    </source>
</evidence>
<evidence type="ECO:0000256" key="1">
    <source>
        <dbReference type="ARBA" id="ARBA00004141"/>
    </source>
</evidence>
<name>A0A2N5ZDS5_MUIH1</name>
<sequence>MTITVGIFLILFGVAFVCEFIDSSTGMGYGTILSPILIIYGFEPSIAVPAVLFSQALGGFSATIFHFRFKNLSFQPKSNSLRSSILIAIIGVIATVFAAFISISIPKYLLKSYIGLLVLVMGIILLTKLTFKASMKKITFIAILSAFNKGLSGGGFGPVTTSGQIISGQDEKTAIGVTTFSEVPICLAGTLTYIIGKITLETPSVLSIPVRDFFDILLSGRIVNLELILALSLGAVLSTPFGALTTRLIKPKSLRRTLGIIVTILGIWTLYKTWF</sequence>
<keyword evidence="5" id="KW-1003">Cell membrane</keyword>